<organism evidence="15 16">
    <name type="scientific">Chironomus riparius</name>
    <dbReference type="NCBI Taxonomy" id="315576"/>
    <lineage>
        <taxon>Eukaryota</taxon>
        <taxon>Metazoa</taxon>
        <taxon>Ecdysozoa</taxon>
        <taxon>Arthropoda</taxon>
        <taxon>Hexapoda</taxon>
        <taxon>Insecta</taxon>
        <taxon>Pterygota</taxon>
        <taxon>Neoptera</taxon>
        <taxon>Endopterygota</taxon>
        <taxon>Diptera</taxon>
        <taxon>Nematocera</taxon>
        <taxon>Chironomoidea</taxon>
        <taxon>Chironomidae</taxon>
        <taxon>Chironominae</taxon>
        <taxon>Chironomus</taxon>
    </lineage>
</organism>
<evidence type="ECO:0000256" key="10">
    <source>
        <dbReference type="PROSITE-ProRule" id="PRU00283"/>
    </source>
</evidence>
<dbReference type="Gene3D" id="6.10.250.2520">
    <property type="match status" value="1"/>
</dbReference>
<dbReference type="Pfam" id="PF12473">
    <property type="entry name" value="DUF3694"/>
    <property type="match status" value="2"/>
</dbReference>
<dbReference type="InterPro" id="IPR019821">
    <property type="entry name" value="Kinesin_motor_CS"/>
</dbReference>
<feature type="domain" description="CAP-Gly" evidence="14">
    <location>
        <begin position="1817"/>
        <end position="1859"/>
    </location>
</feature>
<dbReference type="PROSITE" id="PS00845">
    <property type="entry name" value="CAP_GLY_1"/>
    <property type="match status" value="1"/>
</dbReference>
<feature type="compositionally biased region" description="Acidic residues" evidence="12">
    <location>
        <begin position="1501"/>
        <end position="1513"/>
    </location>
</feature>
<keyword evidence="3" id="KW-0597">Phosphoprotein</keyword>
<keyword evidence="5 10" id="KW-0547">Nucleotide-binding</keyword>
<feature type="compositionally biased region" description="Polar residues" evidence="12">
    <location>
        <begin position="1683"/>
        <end position="1694"/>
    </location>
</feature>
<reference evidence="15" key="1">
    <citation type="submission" date="2022-01" db="EMBL/GenBank/DDBJ databases">
        <authorList>
            <person name="King R."/>
        </authorList>
    </citation>
    <scope>NUCLEOTIDE SEQUENCE</scope>
</reference>
<evidence type="ECO:0000313" key="16">
    <source>
        <dbReference type="Proteomes" id="UP001153620"/>
    </source>
</evidence>
<dbReference type="GO" id="GO:0008104">
    <property type="term" value="P:intracellular protein localization"/>
    <property type="evidence" value="ECO:0007669"/>
    <property type="project" value="UniProtKB-ARBA"/>
</dbReference>
<dbReference type="SMART" id="SM00129">
    <property type="entry name" value="KISc"/>
    <property type="match status" value="1"/>
</dbReference>
<feature type="compositionally biased region" description="Polar residues" evidence="12">
    <location>
        <begin position="1454"/>
        <end position="1478"/>
    </location>
</feature>
<dbReference type="SUPFAM" id="SSF74924">
    <property type="entry name" value="Cap-Gly domain"/>
    <property type="match status" value="1"/>
</dbReference>
<feature type="compositionally biased region" description="Polar residues" evidence="12">
    <location>
        <begin position="1636"/>
        <end position="1647"/>
    </location>
</feature>
<dbReference type="FunFam" id="2.60.200.20:FF:000002">
    <property type="entry name" value="Kinesin family member 13A"/>
    <property type="match status" value="1"/>
</dbReference>
<evidence type="ECO:0000256" key="2">
    <source>
        <dbReference type="ARBA" id="ARBA00022490"/>
    </source>
</evidence>
<dbReference type="SMART" id="SM00240">
    <property type="entry name" value="FHA"/>
    <property type="match status" value="1"/>
</dbReference>
<dbReference type="InterPro" id="IPR008984">
    <property type="entry name" value="SMAD_FHA_dom_sf"/>
</dbReference>
<gene>
    <name evidence="15" type="ORF">CHIRRI_LOCUS2588</name>
</gene>
<evidence type="ECO:0000256" key="8">
    <source>
        <dbReference type="ARBA" id="ARBA00023175"/>
    </source>
</evidence>
<dbReference type="PROSITE" id="PS50067">
    <property type="entry name" value="KINESIN_MOTOR_2"/>
    <property type="match status" value="1"/>
</dbReference>
<dbReference type="PANTHER" id="PTHR47117">
    <property type="entry name" value="STAR-RELATED LIPID TRANSFER PROTEIN 9"/>
    <property type="match status" value="1"/>
</dbReference>
<feature type="region of interest" description="Disordered" evidence="12">
    <location>
        <begin position="858"/>
        <end position="884"/>
    </location>
</feature>
<feature type="compositionally biased region" description="Low complexity" evidence="12">
    <location>
        <begin position="1736"/>
        <end position="1748"/>
    </location>
</feature>
<dbReference type="Gene3D" id="2.30.30.190">
    <property type="entry name" value="CAP Gly-rich-like domain"/>
    <property type="match status" value="1"/>
</dbReference>
<evidence type="ECO:0000256" key="9">
    <source>
        <dbReference type="ARBA" id="ARBA00023212"/>
    </source>
</evidence>
<dbReference type="InterPro" id="IPR001752">
    <property type="entry name" value="Kinesin_motor_dom"/>
</dbReference>
<evidence type="ECO:0000256" key="11">
    <source>
        <dbReference type="SAM" id="Coils"/>
    </source>
</evidence>
<dbReference type="OrthoDB" id="6479716at2759"/>
<feature type="domain" description="Kinesin motor" evidence="13">
    <location>
        <begin position="10"/>
        <end position="356"/>
    </location>
</feature>
<evidence type="ECO:0000256" key="7">
    <source>
        <dbReference type="ARBA" id="ARBA00023054"/>
    </source>
</evidence>
<dbReference type="FunFam" id="3.40.850.10:FF:000010">
    <property type="entry name" value="Kinesin family member 13A"/>
    <property type="match status" value="1"/>
</dbReference>
<dbReference type="InterPro" id="IPR022164">
    <property type="entry name" value="Kinesin-like"/>
</dbReference>
<feature type="region of interest" description="Disordered" evidence="12">
    <location>
        <begin position="787"/>
        <end position="806"/>
    </location>
</feature>
<evidence type="ECO:0000256" key="1">
    <source>
        <dbReference type="ARBA" id="ARBA00004245"/>
    </source>
</evidence>
<keyword evidence="7 11" id="KW-0175">Coiled coil</keyword>
<dbReference type="Pfam" id="PF16183">
    <property type="entry name" value="Kinesin_assoc"/>
    <property type="match status" value="1"/>
</dbReference>
<dbReference type="InterPro" id="IPR027417">
    <property type="entry name" value="P-loop_NTPase"/>
</dbReference>
<dbReference type="Pfam" id="PF00225">
    <property type="entry name" value="Kinesin"/>
    <property type="match status" value="1"/>
</dbReference>
<feature type="region of interest" description="Disordered" evidence="12">
    <location>
        <begin position="1683"/>
        <end position="1757"/>
    </location>
</feature>
<dbReference type="InterPro" id="IPR000253">
    <property type="entry name" value="FHA_dom"/>
</dbReference>
<keyword evidence="8 10" id="KW-0505">Motor protein</keyword>
<proteinExistence type="inferred from homology"/>
<dbReference type="SUPFAM" id="SSF52540">
    <property type="entry name" value="P-loop containing nucleoside triphosphate hydrolases"/>
    <property type="match status" value="1"/>
</dbReference>
<feature type="compositionally biased region" description="Polar residues" evidence="12">
    <location>
        <begin position="1654"/>
        <end position="1663"/>
    </location>
</feature>
<dbReference type="Proteomes" id="UP001153620">
    <property type="component" value="Chromosome 1"/>
</dbReference>
<evidence type="ECO:0000259" key="14">
    <source>
        <dbReference type="PROSITE" id="PS50245"/>
    </source>
</evidence>
<feature type="region of interest" description="Disordered" evidence="12">
    <location>
        <begin position="1870"/>
        <end position="1907"/>
    </location>
</feature>
<comment type="subcellular location">
    <subcellularLocation>
        <location evidence="1">Cytoplasm</location>
        <location evidence="1">Cytoskeleton</location>
    </subcellularLocation>
</comment>
<sequence length="1907" mass="214488">MPPNPADNCKIKVAVRVRPFNRRELELDTDNIVEMDQQQTVLKTTQNLDKIERKQPKTFAFDHCFYSTDINANNFATQENVFDTIGRDILDNAFQGYNACIFAYGQTGSGKSYTMMGTLDQKGIIPRLCDSLFASIAEKQTDELSFKVEVSYMEIYNEKVHDLLDPKPNKQSLKVREHNVLGPYVDGLSQLAVASFEDIDNLMGEGNKSRTVAATNMNAESSRSHAVFTIVLTQTLKDTLSGVTGEKVAKMSLVDLAGSERAAKTGAVGDRLKEGSNINKSLTTLGLVISKLADQSSGVKNRDKFVPYRDSVLTWLLKDNLGGNSKTVMVATISPSADNYEETLSTLRYADRAKRIVNHAVINEDPNARIIRELRKEVEMLKEMLKHATASSPVGDRMDIHDKITESENLMKQISQTWEDKLKTTERIQNERQQALEKMGISVQASGIQVEKNKYYLVNLNADPSLNELLVYYLKEHTLVGGRASGNNNEVQPDIQLYGLGILQEHCVISIEDGDLFMEPINNARCFVNGSCATKKTALHHGARILWGNHHFFRVNCPKVSPSGINNSSEPQTPAQPLDYNFAREELMQHELSNDPIQAAISRLEKQHEEDKQVALEMQRKEYERQFQQLRNILSPTTPYAPYAPYDPLRFGKMTPNTPTSQMRVDKWVEERDEMFKRSLGQLKTDIMRANALVQEANFLAEEMGKQTKFSVTLQIPPANLSPNRRRGAFVSEPAILVRRLTGSQVWTMEKLENKLIDMRELYQEYKDRPLGMMPIEEHSMETIHADKDDNDDEDESKNRSDPFYESQENHNLIGVANVFLEALFHDVKLDYHTPIISQQGEVAGRLQVEISRIAGQFPQDRMCESQSESSHGSRDDYDDDKDMDNHNQITCKITIKQATGLPLSLSNFVFCQYTFWGHQEAVVPVIDQNCNLPAVNQNMTFKFDHEKDYTVSVNEEFLEHCAEGALSIEVWGHRSVGFSRSKGWEVEQQQAKARSLADRWAELSRKIELWVEIQELNDNGEYAPVEVVGSKDMLTGGVYQLRQGQQRRIQTRISAVPDSGTLPIICQSIINISIGSVTVRSRLQKPLDSYQEEDLTVLREKWSEALGRRRKYLDQQIQKLINKEDKTEQEKERELSLVNQWVSLTEERNAVLVPAAGSGIPGAPAAWEPSNGMEPHVPVLFLDLNADDLSTQNSNDDVSVSGINSILPKEHGNKFYSLQILQHLEKDICATCSWDSSIHDSQALNRVTEGNERVYLILKTTVRLSHPAPMDLVLRKRLAINIYKRQSITDKLKKLRIVGKSDTTYHSGVTYEVVSNIPKASEELEERESLAQIAATGEDCSTSDGETYIEKYTRGVSAVESILVLDRLRQSVAVKEIETQQSKQQLSMRKTASVPNFSQIMRFDTSMENLIGIGRSESYVDLNHSDFAKSLLNSSGNLFAASTGNARGRHSFSGKSTTEDPLNANSKPTFGLTSPASSKLAHRMTTLHEETSLRNNPLPEENEDSYSDPEYDYDSKPSTANANYYYAKSRMRSSHTIDSFMDIEKKTSTTSTNLLNYKLLTQNQPFHVQQQQGMKSQDKMSSSTTVKNGKVESIIAAGSSPSMNSSTSSGYGSQAVSISNLTNEDTLSLQSMSVDENTPDFQSSSPPKKDATTIYTPSSGQKRFNPFMKENTMEIENTNQHVITQQSPNQTSNVDDEKNNNTRPVEMNVDSDDEIDKQRLVPDKVVRRKKSPSRNTNNNNVNIKNNNRMSYPIGRDRSQPRIEDALTRSTDRIDDELNESTIQKHVDLPPPPEWVVVGESVLIRPYNTSGVIGFIGPTHFQGGTWVGVELDTPTGKNDGTVQGIQYFTCRPKHGIFVRADKLIQDKRGRGMRTMKQMEAAKARPDGSLTRSKSRGEALNAVGTQRK</sequence>
<evidence type="ECO:0000256" key="6">
    <source>
        <dbReference type="ARBA" id="ARBA00022840"/>
    </source>
</evidence>
<dbReference type="GO" id="GO:0005524">
    <property type="term" value="F:ATP binding"/>
    <property type="evidence" value="ECO:0007669"/>
    <property type="project" value="UniProtKB-UniRule"/>
</dbReference>
<dbReference type="InterPro" id="IPR000938">
    <property type="entry name" value="CAP-Gly_domain"/>
</dbReference>
<dbReference type="GO" id="GO:0008017">
    <property type="term" value="F:microtubule binding"/>
    <property type="evidence" value="ECO:0007669"/>
    <property type="project" value="InterPro"/>
</dbReference>
<name>A0A9P0NE01_9DIPT</name>
<feature type="coiled-coil region" evidence="11">
    <location>
        <begin position="601"/>
        <end position="633"/>
    </location>
</feature>
<dbReference type="CDD" id="cd01365">
    <property type="entry name" value="KISc_KIF1A_KIF1B"/>
    <property type="match status" value="1"/>
</dbReference>
<dbReference type="Gene3D" id="3.40.850.10">
    <property type="entry name" value="Kinesin motor domain"/>
    <property type="match status" value="1"/>
</dbReference>
<dbReference type="SMART" id="SM01052">
    <property type="entry name" value="CAP_GLY"/>
    <property type="match status" value="1"/>
</dbReference>
<dbReference type="PROSITE" id="PS50245">
    <property type="entry name" value="CAP_GLY_2"/>
    <property type="match status" value="1"/>
</dbReference>
<evidence type="ECO:0008006" key="17">
    <source>
        <dbReference type="Google" id="ProtNLM"/>
    </source>
</evidence>
<dbReference type="GO" id="GO:0007018">
    <property type="term" value="P:microtubule-based movement"/>
    <property type="evidence" value="ECO:0007669"/>
    <property type="project" value="InterPro"/>
</dbReference>
<dbReference type="GO" id="GO:0003777">
    <property type="term" value="F:microtubule motor activity"/>
    <property type="evidence" value="ECO:0007669"/>
    <property type="project" value="InterPro"/>
</dbReference>
<keyword evidence="6 10" id="KW-0067">ATP-binding</keyword>
<dbReference type="EMBL" id="OU895877">
    <property type="protein sequence ID" value="CAH1712564.1"/>
    <property type="molecule type" value="Genomic_DNA"/>
</dbReference>
<feature type="region of interest" description="Disordered" evidence="12">
    <location>
        <begin position="1445"/>
        <end position="1515"/>
    </location>
</feature>
<evidence type="ECO:0000256" key="5">
    <source>
        <dbReference type="ARBA" id="ARBA00022741"/>
    </source>
</evidence>
<dbReference type="Pfam" id="PF12423">
    <property type="entry name" value="KIF1B"/>
    <property type="match status" value="1"/>
</dbReference>
<keyword evidence="16" id="KW-1185">Reference proteome</keyword>
<evidence type="ECO:0000256" key="3">
    <source>
        <dbReference type="ARBA" id="ARBA00022553"/>
    </source>
</evidence>
<dbReference type="CDD" id="cd22706">
    <property type="entry name" value="FHA_KIF13"/>
    <property type="match status" value="1"/>
</dbReference>
<protein>
    <recommendedName>
        <fullName evidence="17">Kinesin-like protein KIF13A</fullName>
    </recommendedName>
</protein>
<accession>A0A9P0NE01</accession>
<feature type="binding site" evidence="10">
    <location>
        <begin position="105"/>
        <end position="112"/>
    </location>
    <ligand>
        <name>ATP</name>
        <dbReference type="ChEBI" id="CHEBI:30616"/>
    </ligand>
</feature>
<dbReference type="GO" id="GO:0005874">
    <property type="term" value="C:microtubule"/>
    <property type="evidence" value="ECO:0007669"/>
    <property type="project" value="UniProtKB-KW"/>
</dbReference>
<dbReference type="InterPro" id="IPR036961">
    <property type="entry name" value="Kinesin_motor_dom_sf"/>
</dbReference>
<evidence type="ECO:0000256" key="4">
    <source>
        <dbReference type="ARBA" id="ARBA00022701"/>
    </source>
</evidence>
<comment type="similarity">
    <text evidence="10">Belongs to the TRAFAC class myosin-kinesin ATPase superfamily. Kinesin family.</text>
</comment>
<keyword evidence="2" id="KW-0963">Cytoplasm</keyword>
<evidence type="ECO:0000256" key="12">
    <source>
        <dbReference type="SAM" id="MobiDB-lite"/>
    </source>
</evidence>
<dbReference type="GO" id="GO:0005737">
    <property type="term" value="C:cytoplasm"/>
    <property type="evidence" value="ECO:0007669"/>
    <property type="project" value="UniProtKB-ARBA"/>
</dbReference>
<feature type="compositionally biased region" description="Basic and acidic residues" evidence="12">
    <location>
        <begin position="1717"/>
        <end position="1726"/>
    </location>
</feature>
<evidence type="ECO:0000313" key="15">
    <source>
        <dbReference type="EMBL" id="CAH1712564.1"/>
    </source>
</evidence>
<keyword evidence="4" id="KW-0493">Microtubule</keyword>
<dbReference type="InterPro" id="IPR036859">
    <property type="entry name" value="CAP-Gly_dom_sf"/>
</dbReference>
<dbReference type="InterPro" id="IPR032405">
    <property type="entry name" value="Kinesin_assoc"/>
</dbReference>
<reference evidence="15" key="2">
    <citation type="submission" date="2022-10" db="EMBL/GenBank/DDBJ databases">
        <authorList>
            <consortium name="ENA_rothamsted_submissions"/>
            <consortium name="culmorum"/>
            <person name="King R."/>
        </authorList>
    </citation>
    <scope>NUCLEOTIDE SEQUENCE</scope>
</reference>
<keyword evidence="9" id="KW-0206">Cytoskeleton</keyword>
<dbReference type="Pfam" id="PF01302">
    <property type="entry name" value="CAP_GLY"/>
    <property type="match status" value="1"/>
</dbReference>
<dbReference type="PRINTS" id="PR00380">
    <property type="entry name" value="KINESINHEAVY"/>
</dbReference>
<evidence type="ECO:0000259" key="13">
    <source>
        <dbReference type="PROSITE" id="PS50067"/>
    </source>
</evidence>
<dbReference type="PROSITE" id="PS00411">
    <property type="entry name" value="KINESIN_MOTOR_1"/>
    <property type="match status" value="1"/>
</dbReference>
<dbReference type="FunFam" id="2.30.30.190:FF:000014">
    <property type="entry name" value="Uncharacterized protein, isoform E"/>
    <property type="match status" value="1"/>
</dbReference>
<dbReference type="Gene3D" id="2.60.200.20">
    <property type="match status" value="1"/>
</dbReference>
<dbReference type="Pfam" id="PF00498">
    <property type="entry name" value="FHA"/>
    <property type="match status" value="1"/>
</dbReference>
<dbReference type="InterPro" id="IPR022140">
    <property type="entry name" value="Kinesin-like_KIF1-typ"/>
</dbReference>
<feature type="region of interest" description="Disordered" evidence="12">
    <location>
        <begin position="1636"/>
        <end position="1666"/>
    </location>
</feature>
<feature type="coiled-coil region" evidence="11">
    <location>
        <begin position="1111"/>
        <end position="1138"/>
    </location>
</feature>
<dbReference type="SUPFAM" id="SSF49879">
    <property type="entry name" value="SMAD/FHA domain"/>
    <property type="match status" value="1"/>
</dbReference>